<dbReference type="STRING" id="89784.SAMN04489725_102192"/>
<dbReference type="SUPFAM" id="SSF103473">
    <property type="entry name" value="MFS general substrate transporter"/>
    <property type="match status" value="1"/>
</dbReference>
<dbReference type="PROSITE" id="PS50850">
    <property type="entry name" value="MFS"/>
    <property type="match status" value="1"/>
</dbReference>
<feature type="transmembrane region" description="Helical" evidence="7">
    <location>
        <begin position="400"/>
        <end position="421"/>
    </location>
</feature>
<organism evidence="9 10">
    <name type="scientific">Alicyclobacillus hesperidum</name>
    <dbReference type="NCBI Taxonomy" id="89784"/>
    <lineage>
        <taxon>Bacteria</taxon>
        <taxon>Bacillati</taxon>
        <taxon>Bacillota</taxon>
        <taxon>Bacilli</taxon>
        <taxon>Bacillales</taxon>
        <taxon>Alicyclobacillaceae</taxon>
        <taxon>Alicyclobacillus</taxon>
    </lineage>
</organism>
<keyword evidence="10" id="KW-1185">Reference proteome</keyword>
<dbReference type="PANTHER" id="PTHR42718:SF46">
    <property type="entry name" value="BLR6921 PROTEIN"/>
    <property type="match status" value="1"/>
</dbReference>
<feature type="transmembrane region" description="Helical" evidence="7">
    <location>
        <begin position="277"/>
        <end position="295"/>
    </location>
</feature>
<evidence type="ECO:0000256" key="3">
    <source>
        <dbReference type="ARBA" id="ARBA00022475"/>
    </source>
</evidence>
<dbReference type="InterPro" id="IPR011701">
    <property type="entry name" value="MFS"/>
</dbReference>
<dbReference type="RefSeq" id="WP_074691562.1">
    <property type="nucleotide sequence ID" value="NZ_FNOJ01000002.1"/>
</dbReference>
<feature type="transmembrane region" description="Helical" evidence="7">
    <location>
        <begin position="105"/>
        <end position="126"/>
    </location>
</feature>
<dbReference type="Pfam" id="PF07690">
    <property type="entry name" value="MFS_1"/>
    <property type="match status" value="1"/>
</dbReference>
<feature type="transmembrane region" description="Helical" evidence="7">
    <location>
        <begin position="307"/>
        <end position="326"/>
    </location>
</feature>
<evidence type="ECO:0000256" key="6">
    <source>
        <dbReference type="ARBA" id="ARBA00023136"/>
    </source>
</evidence>
<feature type="domain" description="Major facilitator superfamily (MFS) profile" evidence="8">
    <location>
        <begin position="14"/>
        <end position="453"/>
    </location>
</feature>
<evidence type="ECO:0000256" key="2">
    <source>
        <dbReference type="ARBA" id="ARBA00022448"/>
    </source>
</evidence>
<feature type="transmembrane region" description="Helical" evidence="7">
    <location>
        <begin position="338"/>
        <end position="355"/>
    </location>
</feature>
<keyword evidence="4 7" id="KW-0812">Transmembrane</keyword>
<evidence type="ECO:0000256" key="5">
    <source>
        <dbReference type="ARBA" id="ARBA00022989"/>
    </source>
</evidence>
<dbReference type="InterPro" id="IPR020846">
    <property type="entry name" value="MFS_dom"/>
</dbReference>
<dbReference type="PANTHER" id="PTHR42718">
    <property type="entry name" value="MAJOR FACILITATOR SUPERFAMILY MULTIDRUG TRANSPORTER MFSC"/>
    <property type="match status" value="1"/>
</dbReference>
<feature type="transmembrane region" description="Helical" evidence="7">
    <location>
        <begin position="32"/>
        <end position="59"/>
    </location>
</feature>
<feature type="transmembrane region" description="Helical" evidence="7">
    <location>
        <begin position="146"/>
        <end position="168"/>
    </location>
</feature>
<dbReference type="GO" id="GO:0022857">
    <property type="term" value="F:transmembrane transporter activity"/>
    <property type="evidence" value="ECO:0007669"/>
    <property type="project" value="InterPro"/>
</dbReference>
<feature type="transmembrane region" description="Helical" evidence="7">
    <location>
        <begin position="213"/>
        <end position="232"/>
    </location>
</feature>
<keyword evidence="2" id="KW-0813">Transport</keyword>
<protein>
    <submittedName>
        <fullName evidence="9">Major Facilitator Superfamily protein</fullName>
    </submittedName>
</protein>
<reference evidence="10" key="1">
    <citation type="submission" date="2016-10" db="EMBL/GenBank/DDBJ databases">
        <authorList>
            <person name="Varghese N."/>
        </authorList>
    </citation>
    <scope>NUCLEOTIDE SEQUENCE [LARGE SCALE GENOMIC DNA]</scope>
    <source>
        <strain evidence="10">DSM 12489</strain>
    </source>
</reference>
<evidence type="ECO:0000313" key="9">
    <source>
        <dbReference type="EMBL" id="SDW15201.1"/>
    </source>
</evidence>
<feature type="transmembrane region" description="Helical" evidence="7">
    <location>
        <begin position="433"/>
        <end position="450"/>
    </location>
</feature>
<accession>A0A1H2R762</accession>
<gene>
    <name evidence="9" type="ORF">SAMN04489725_102192</name>
</gene>
<dbReference type="Proteomes" id="UP000182589">
    <property type="component" value="Unassembled WGS sequence"/>
</dbReference>
<feature type="transmembrane region" description="Helical" evidence="7">
    <location>
        <begin position="80"/>
        <end position="99"/>
    </location>
</feature>
<proteinExistence type="predicted"/>
<dbReference type="AlphaFoldDB" id="A0A1H2R762"/>
<name>A0A1H2R762_9BACL</name>
<keyword evidence="5 7" id="KW-1133">Transmembrane helix</keyword>
<feature type="transmembrane region" description="Helical" evidence="7">
    <location>
        <begin position="361"/>
        <end position="379"/>
    </location>
</feature>
<dbReference type="EMBL" id="FNOJ01000002">
    <property type="protein sequence ID" value="SDW15201.1"/>
    <property type="molecule type" value="Genomic_DNA"/>
</dbReference>
<comment type="subcellular location">
    <subcellularLocation>
        <location evidence="1">Cell membrane</location>
        <topology evidence="1">Multi-pass membrane protein</topology>
    </subcellularLocation>
</comment>
<feature type="transmembrane region" description="Helical" evidence="7">
    <location>
        <begin position="174"/>
        <end position="192"/>
    </location>
</feature>
<keyword evidence="3" id="KW-1003">Cell membrane</keyword>
<dbReference type="Gene3D" id="1.20.1720.10">
    <property type="entry name" value="Multidrug resistance protein D"/>
    <property type="match status" value="1"/>
</dbReference>
<feature type="transmembrane region" description="Helical" evidence="7">
    <location>
        <begin position="238"/>
        <end position="256"/>
    </location>
</feature>
<dbReference type="Gene3D" id="1.20.1250.20">
    <property type="entry name" value="MFS general substrate transporter like domains"/>
    <property type="match status" value="1"/>
</dbReference>
<keyword evidence="6 7" id="KW-0472">Membrane</keyword>
<evidence type="ECO:0000313" key="10">
    <source>
        <dbReference type="Proteomes" id="UP000182589"/>
    </source>
</evidence>
<evidence type="ECO:0000256" key="4">
    <source>
        <dbReference type="ARBA" id="ARBA00022692"/>
    </source>
</evidence>
<evidence type="ECO:0000256" key="7">
    <source>
        <dbReference type="SAM" id="Phobius"/>
    </source>
</evidence>
<evidence type="ECO:0000256" key="1">
    <source>
        <dbReference type="ARBA" id="ARBA00004651"/>
    </source>
</evidence>
<dbReference type="GO" id="GO:0005886">
    <property type="term" value="C:plasma membrane"/>
    <property type="evidence" value="ECO:0007669"/>
    <property type="project" value="UniProtKB-SubCell"/>
</dbReference>
<evidence type="ECO:0000259" key="8">
    <source>
        <dbReference type="PROSITE" id="PS50850"/>
    </source>
</evidence>
<dbReference type="InterPro" id="IPR036259">
    <property type="entry name" value="MFS_trans_sf"/>
</dbReference>
<sequence>MTAKTKDSPFSWRFVAPLYMGSTLNPINSSMIATALVPIATHMHVSVAQVTILVTVLYLASAIAQPTSGKLAAELGPRRIFLVGILLIFLGGLLGGFGHNLLMLILSRILIGIGTSTAYPSAMLLIRRRAEWSGMQKPPGSVLGGLQIAGVITSALGLPIGGVLVDAWGWRTVFFVNIPFSLIALVMTMLWIPRDVPMKGAQSVRTMVTRIDIPGIVGFALTIGSLVFFLFSLPHADWVALGTSIVLCGLLILWESKAKNPFIDVRMLASNLALSRTYVRFAAMTLCMYTVLYGITEWIGAVRSASALEAGLLILPMSIVSALVVGPISKRNLVRGPLMVAAGSSIVASIGVLFLTMRSPVVWIILITCIFGVMMGAASSGNQTALYMQVSTEHMGTASGLLRTFGYIGSIASSAFISVVFHRSVSDSGLHHIAVMMIAVSIIAFVITIADPRLQTPPKQVNMP</sequence>